<keyword evidence="8" id="KW-0411">Iron-sulfur</keyword>
<dbReference type="Gene3D" id="2.102.10.10">
    <property type="entry name" value="Rieske [2Fe-2S] iron-sulphur domain"/>
    <property type="match status" value="1"/>
</dbReference>
<name>A0A2U1CL12_9BURK</name>
<reference evidence="12 13" key="1">
    <citation type="submission" date="2018-04" db="EMBL/GenBank/DDBJ databases">
        <title>Genomic Encyclopedia of Type Strains, Phase IV (KMG-IV): sequencing the most valuable type-strain genomes for metagenomic binning, comparative biology and taxonomic classification.</title>
        <authorList>
            <person name="Goeker M."/>
        </authorList>
    </citation>
    <scope>NUCLEOTIDE SEQUENCE [LARGE SCALE GENOMIC DNA]</scope>
    <source>
        <strain evidence="12 13">DSM 10065</strain>
    </source>
</reference>
<dbReference type="InterPro" id="IPR015879">
    <property type="entry name" value="Ring_hydroxy_dOase_asu_C_dom"/>
</dbReference>
<gene>
    <name evidence="12" type="ORF">C7440_2412</name>
</gene>
<comment type="caution">
    <text evidence="12">The sequence shown here is derived from an EMBL/GenBank/DDBJ whole genome shotgun (WGS) entry which is preliminary data.</text>
</comment>
<evidence type="ECO:0000313" key="12">
    <source>
        <dbReference type="EMBL" id="PVY61682.1"/>
    </source>
</evidence>
<dbReference type="InterPro" id="IPR001663">
    <property type="entry name" value="Rng_hydr_dOase-A"/>
</dbReference>
<dbReference type="PROSITE" id="PS00570">
    <property type="entry name" value="RING_HYDROXYL_ALPHA"/>
    <property type="match status" value="1"/>
</dbReference>
<keyword evidence="7" id="KW-0408">Iron</keyword>
<dbReference type="EMBL" id="QEKO01000003">
    <property type="protein sequence ID" value="PVY61682.1"/>
    <property type="molecule type" value="Genomic_DNA"/>
</dbReference>
<evidence type="ECO:0000313" key="13">
    <source>
        <dbReference type="Proteomes" id="UP000246145"/>
    </source>
</evidence>
<dbReference type="InterPro" id="IPR036922">
    <property type="entry name" value="Rieske_2Fe-2S_sf"/>
</dbReference>
<organism evidence="12 13">
    <name type="scientific">Pusillimonas noertemannii</name>
    <dbReference type="NCBI Taxonomy" id="305977"/>
    <lineage>
        <taxon>Bacteria</taxon>
        <taxon>Pseudomonadati</taxon>
        <taxon>Pseudomonadota</taxon>
        <taxon>Betaproteobacteria</taxon>
        <taxon>Burkholderiales</taxon>
        <taxon>Alcaligenaceae</taxon>
        <taxon>Pusillimonas</taxon>
    </lineage>
</organism>
<dbReference type="PANTHER" id="PTHR43756">
    <property type="entry name" value="CHOLINE MONOOXYGENASE, CHLOROPLASTIC"/>
    <property type="match status" value="1"/>
</dbReference>
<dbReference type="PROSITE" id="PS51296">
    <property type="entry name" value="RIESKE"/>
    <property type="match status" value="1"/>
</dbReference>
<dbReference type="GO" id="GO:0051537">
    <property type="term" value="F:2 iron, 2 sulfur cluster binding"/>
    <property type="evidence" value="ECO:0007669"/>
    <property type="project" value="UniProtKB-KW"/>
</dbReference>
<dbReference type="Gene3D" id="3.90.380.10">
    <property type="entry name" value="Naphthalene 1,2-dioxygenase Alpha Subunit, Chain A, domain 1"/>
    <property type="match status" value="1"/>
</dbReference>
<dbReference type="InterPro" id="IPR015881">
    <property type="entry name" value="ARHD_Rieske_2Fe_2S"/>
</dbReference>
<evidence type="ECO:0000256" key="2">
    <source>
        <dbReference type="ARBA" id="ARBA00022714"/>
    </source>
</evidence>
<feature type="region of interest" description="Disordered" evidence="10">
    <location>
        <begin position="234"/>
        <end position="254"/>
    </location>
</feature>
<dbReference type="Pfam" id="PF00848">
    <property type="entry name" value="Ring_hydroxyl_A"/>
    <property type="match status" value="1"/>
</dbReference>
<sequence length="468" mass="53681">MKQEAPFIQSNDLRTTPAKPFANYVDREAGLISREIFSNDTIYKAELERVFTKAWLFVGHESQVKNPGDFFTSRMGNESVILCRDQKGKLHVFLNTCRHRGMKVCQYDEGNTKQFVCPYHAWSYTTEGKLFGVPMYGALYEEHLDKEEWSLIEVAQLANYKGTVWATWDKDAPPLLEYLGDAKEHLDLALDGLNGVPGDTEVFAGVQKWIIPANWKVGAENFLGDTYHNPSHRSVDEIGIGPSAQSGKKGRRDDELAGAQHVWVNFPAGHGAHSAIQPSMLPYAEAYQDNPEVERYFRQCYEERQERMGDRSRLLPFVGTIFPNMGFNGRQPRSITVFHPHGPMHTEIWKWYLIDKQAPKEVRDILRHFFMRYQGPAGMTESDDIENWQMATEASAGPIARRYPYNYQQSLGQAGPHEMLAGNVSTQISEENPRTFYTRWTDYMDEKPWDHLMGNHDPVFVELNRSKA</sequence>
<dbReference type="InterPro" id="IPR017941">
    <property type="entry name" value="Rieske_2Fe-2S"/>
</dbReference>
<keyword evidence="6" id="KW-0560">Oxidoreductase</keyword>
<dbReference type="GO" id="GO:0051213">
    <property type="term" value="F:dioxygenase activity"/>
    <property type="evidence" value="ECO:0007669"/>
    <property type="project" value="UniProtKB-KW"/>
</dbReference>
<evidence type="ECO:0000256" key="6">
    <source>
        <dbReference type="ARBA" id="ARBA00023002"/>
    </source>
</evidence>
<evidence type="ECO:0000256" key="10">
    <source>
        <dbReference type="SAM" id="MobiDB-lite"/>
    </source>
</evidence>
<dbReference type="AlphaFoldDB" id="A0A2U1CL12"/>
<dbReference type="SUPFAM" id="SSF50022">
    <property type="entry name" value="ISP domain"/>
    <property type="match status" value="1"/>
</dbReference>
<dbReference type="RefSeq" id="WP_116518884.1">
    <property type="nucleotide sequence ID" value="NZ_JACCEX010000003.1"/>
</dbReference>
<dbReference type="SUPFAM" id="SSF55961">
    <property type="entry name" value="Bet v1-like"/>
    <property type="match status" value="1"/>
</dbReference>
<dbReference type="GO" id="GO:0005506">
    <property type="term" value="F:iron ion binding"/>
    <property type="evidence" value="ECO:0007669"/>
    <property type="project" value="InterPro"/>
</dbReference>
<keyword evidence="13" id="KW-1185">Reference proteome</keyword>
<evidence type="ECO:0000256" key="9">
    <source>
        <dbReference type="ARBA" id="ARBA00023027"/>
    </source>
</evidence>
<evidence type="ECO:0000256" key="4">
    <source>
        <dbReference type="ARBA" id="ARBA00022797"/>
    </source>
</evidence>
<evidence type="ECO:0000256" key="8">
    <source>
        <dbReference type="ARBA" id="ARBA00023014"/>
    </source>
</evidence>
<dbReference type="CDD" id="cd08881">
    <property type="entry name" value="RHO_alpha_C_NDO-like"/>
    <property type="match status" value="1"/>
</dbReference>
<keyword evidence="9" id="KW-0520">NAD</keyword>
<keyword evidence="3" id="KW-0479">Metal-binding</keyword>
<evidence type="ECO:0000256" key="1">
    <source>
        <dbReference type="ARBA" id="ARBA00008751"/>
    </source>
</evidence>
<dbReference type="Proteomes" id="UP000246145">
    <property type="component" value="Unassembled WGS sequence"/>
</dbReference>
<protein>
    <submittedName>
        <fullName evidence="12">Ring hydroxylating enzyme alpha subunit</fullName>
    </submittedName>
</protein>
<comment type="similarity">
    <text evidence="1">Belongs to the bacterial ring-hydroxylating dioxygenase alpha subunit family.</text>
</comment>
<evidence type="ECO:0000256" key="7">
    <source>
        <dbReference type="ARBA" id="ARBA00023004"/>
    </source>
</evidence>
<evidence type="ECO:0000256" key="5">
    <source>
        <dbReference type="ARBA" id="ARBA00022964"/>
    </source>
</evidence>
<evidence type="ECO:0000256" key="3">
    <source>
        <dbReference type="ARBA" id="ARBA00022723"/>
    </source>
</evidence>
<feature type="domain" description="Rieske" evidence="11">
    <location>
        <begin position="55"/>
        <end position="134"/>
    </location>
</feature>
<dbReference type="PANTHER" id="PTHR43756:SF1">
    <property type="entry name" value="3-PHENYLPROPIONATE_CINNAMIC ACID DIOXYGENASE SUBUNIT ALPHA"/>
    <property type="match status" value="1"/>
</dbReference>
<dbReference type="InterPro" id="IPR043266">
    <property type="entry name" value="RHO_NdoB-like_C"/>
</dbReference>
<dbReference type="CDD" id="cd03469">
    <property type="entry name" value="Rieske_RO_Alpha_N"/>
    <property type="match status" value="1"/>
</dbReference>
<proteinExistence type="inferred from homology"/>
<evidence type="ECO:0000259" key="11">
    <source>
        <dbReference type="PROSITE" id="PS51296"/>
    </source>
</evidence>
<accession>A0A2U1CL12</accession>
<keyword evidence="5" id="KW-0223">Dioxygenase</keyword>
<dbReference type="PRINTS" id="PR00090">
    <property type="entry name" value="RNGDIOXGNASE"/>
</dbReference>
<dbReference type="OrthoDB" id="9790995at2"/>
<dbReference type="Pfam" id="PF00355">
    <property type="entry name" value="Rieske"/>
    <property type="match status" value="1"/>
</dbReference>
<keyword evidence="2" id="KW-0001">2Fe-2S</keyword>
<keyword evidence="4" id="KW-0058">Aromatic hydrocarbons catabolism</keyword>